<dbReference type="Proteomes" id="UP000828390">
    <property type="component" value="Unassembled WGS sequence"/>
</dbReference>
<comment type="caution">
    <text evidence="3">The sequence shown here is derived from an EMBL/GenBank/DDBJ whole genome shotgun (WGS) entry which is preliminary data.</text>
</comment>
<feature type="domain" description="Peptidase M13 N-terminal" evidence="2">
    <location>
        <begin position="75"/>
        <end position="143"/>
    </location>
</feature>
<keyword evidence="1" id="KW-0472">Membrane</keyword>
<name>A0A9D3Z810_DREPO</name>
<dbReference type="Pfam" id="PF05649">
    <property type="entry name" value="Peptidase_M13_N"/>
    <property type="match status" value="1"/>
</dbReference>
<proteinExistence type="predicted"/>
<dbReference type="PANTHER" id="PTHR11733">
    <property type="entry name" value="ZINC METALLOPROTEASE FAMILY M13 NEPRILYSIN-RELATED"/>
    <property type="match status" value="1"/>
</dbReference>
<dbReference type="GO" id="GO:0016485">
    <property type="term" value="P:protein processing"/>
    <property type="evidence" value="ECO:0007669"/>
    <property type="project" value="TreeGrafter"/>
</dbReference>
<dbReference type="EMBL" id="JAIWYP010000014">
    <property type="protein sequence ID" value="KAH3712315.1"/>
    <property type="molecule type" value="Genomic_DNA"/>
</dbReference>
<dbReference type="Gene3D" id="1.10.1380.10">
    <property type="entry name" value="Neutral endopeptidase , domain2"/>
    <property type="match status" value="1"/>
</dbReference>
<keyword evidence="1" id="KW-1133">Transmembrane helix</keyword>
<dbReference type="PANTHER" id="PTHR11733:SF133">
    <property type="entry name" value="PHOSPHATE-REGULATING NEUTRAL ENDOPEPTIDASE PHEX"/>
    <property type="match status" value="1"/>
</dbReference>
<dbReference type="GO" id="GO:0005886">
    <property type="term" value="C:plasma membrane"/>
    <property type="evidence" value="ECO:0007669"/>
    <property type="project" value="TreeGrafter"/>
</dbReference>
<dbReference type="Gene3D" id="3.40.390.10">
    <property type="entry name" value="Collagenase (Catalytic Domain)"/>
    <property type="match status" value="1"/>
</dbReference>
<evidence type="ECO:0000259" key="2">
    <source>
        <dbReference type="Pfam" id="PF05649"/>
    </source>
</evidence>
<protein>
    <recommendedName>
        <fullName evidence="2">Peptidase M13 N-terminal domain-containing protein</fullName>
    </recommendedName>
</protein>
<keyword evidence="4" id="KW-1185">Reference proteome</keyword>
<dbReference type="InterPro" id="IPR024079">
    <property type="entry name" value="MetalloPept_cat_dom_sf"/>
</dbReference>
<dbReference type="PROSITE" id="PS51885">
    <property type="entry name" value="NEPRILYSIN"/>
    <property type="match status" value="1"/>
</dbReference>
<organism evidence="3 4">
    <name type="scientific">Dreissena polymorpha</name>
    <name type="common">Zebra mussel</name>
    <name type="synonym">Mytilus polymorpha</name>
    <dbReference type="NCBI Taxonomy" id="45954"/>
    <lineage>
        <taxon>Eukaryota</taxon>
        <taxon>Metazoa</taxon>
        <taxon>Spiralia</taxon>
        <taxon>Lophotrochozoa</taxon>
        <taxon>Mollusca</taxon>
        <taxon>Bivalvia</taxon>
        <taxon>Autobranchia</taxon>
        <taxon>Heteroconchia</taxon>
        <taxon>Euheterodonta</taxon>
        <taxon>Imparidentia</taxon>
        <taxon>Neoheterodontei</taxon>
        <taxon>Myida</taxon>
        <taxon>Dreissenoidea</taxon>
        <taxon>Dreissenidae</taxon>
        <taxon>Dreissena</taxon>
    </lineage>
</organism>
<dbReference type="GO" id="GO:0004222">
    <property type="term" value="F:metalloendopeptidase activity"/>
    <property type="evidence" value="ECO:0007669"/>
    <property type="project" value="InterPro"/>
</dbReference>
<dbReference type="OrthoDB" id="6160024at2759"/>
<dbReference type="InterPro" id="IPR000718">
    <property type="entry name" value="Peptidase_M13"/>
</dbReference>
<reference evidence="3" key="1">
    <citation type="journal article" date="2019" name="bioRxiv">
        <title>The Genome of the Zebra Mussel, Dreissena polymorpha: A Resource for Invasive Species Research.</title>
        <authorList>
            <person name="McCartney M.A."/>
            <person name="Auch B."/>
            <person name="Kono T."/>
            <person name="Mallez S."/>
            <person name="Zhang Y."/>
            <person name="Obille A."/>
            <person name="Becker A."/>
            <person name="Abrahante J.E."/>
            <person name="Garbe J."/>
            <person name="Badalamenti J.P."/>
            <person name="Herman A."/>
            <person name="Mangelson H."/>
            <person name="Liachko I."/>
            <person name="Sullivan S."/>
            <person name="Sone E.D."/>
            <person name="Koren S."/>
            <person name="Silverstein K.A.T."/>
            <person name="Beckman K.B."/>
            <person name="Gohl D.M."/>
        </authorList>
    </citation>
    <scope>NUCLEOTIDE SEQUENCE</scope>
    <source>
        <strain evidence="3">Duluth1</strain>
        <tissue evidence="3">Whole animal</tissue>
    </source>
</reference>
<reference evidence="3" key="2">
    <citation type="submission" date="2020-11" db="EMBL/GenBank/DDBJ databases">
        <authorList>
            <person name="McCartney M.A."/>
            <person name="Auch B."/>
            <person name="Kono T."/>
            <person name="Mallez S."/>
            <person name="Becker A."/>
            <person name="Gohl D.M."/>
            <person name="Silverstein K.A.T."/>
            <person name="Koren S."/>
            <person name="Bechman K.B."/>
            <person name="Herman A."/>
            <person name="Abrahante J.E."/>
            <person name="Garbe J."/>
        </authorList>
    </citation>
    <scope>NUCLEOTIDE SEQUENCE</scope>
    <source>
        <strain evidence="3">Duluth1</strain>
        <tissue evidence="3">Whole animal</tissue>
    </source>
</reference>
<accession>A0A9D3Z810</accession>
<evidence type="ECO:0000313" key="4">
    <source>
        <dbReference type="Proteomes" id="UP000828390"/>
    </source>
</evidence>
<dbReference type="InterPro" id="IPR042089">
    <property type="entry name" value="Peptidase_M13_dom_2"/>
</dbReference>
<dbReference type="InterPro" id="IPR008753">
    <property type="entry name" value="Peptidase_M13_N"/>
</dbReference>
<feature type="transmembrane region" description="Helical" evidence="1">
    <location>
        <begin position="15"/>
        <end position="39"/>
    </location>
</feature>
<dbReference type="AlphaFoldDB" id="A0A9D3Z810"/>
<evidence type="ECO:0000256" key="1">
    <source>
        <dbReference type="SAM" id="Phobius"/>
    </source>
</evidence>
<gene>
    <name evidence="3" type="ORF">DPMN_072010</name>
</gene>
<keyword evidence="1" id="KW-0812">Transmembrane</keyword>
<evidence type="ECO:0000313" key="3">
    <source>
        <dbReference type="EMBL" id="KAH3712315.1"/>
    </source>
</evidence>
<dbReference type="SUPFAM" id="SSF55486">
    <property type="entry name" value="Metalloproteases ('zincins'), catalytic domain"/>
    <property type="match status" value="1"/>
</dbReference>
<sequence length="145" mass="16130">MDENKQTHRKSNERLYCTLLVFAALVITGLVAGIVVLALKLKDPNHEKEHQVCLTEGCTRAAARVLDSIDASEDPCNNFYRFACGGFLKTHVIPDDSANIDVWSIVRDNVQYTCKYLLERPDLDPNATAVQKAKDLYASCVNTGK</sequence>